<keyword evidence="6" id="KW-0249">Electron transport</keyword>
<evidence type="ECO:0000256" key="2">
    <source>
        <dbReference type="ARBA" id="ARBA00009508"/>
    </source>
</evidence>
<dbReference type="PANTHER" id="PTHR12964:SF0">
    <property type="entry name" value="NADH DEHYDROGENASE [UBIQUINONE] 1 ALPHA SUBCOMPLEX SUBUNIT 6"/>
    <property type="match status" value="1"/>
</dbReference>
<dbReference type="Pfam" id="PF05347">
    <property type="entry name" value="Complex1_LYR"/>
    <property type="match status" value="1"/>
</dbReference>
<accession>A0ABR2ZG86</accession>
<evidence type="ECO:0000256" key="1">
    <source>
        <dbReference type="ARBA" id="ARBA00004443"/>
    </source>
</evidence>
<evidence type="ECO:0000256" key="3">
    <source>
        <dbReference type="ARBA" id="ARBA00022448"/>
    </source>
</evidence>
<dbReference type="InterPro" id="IPR008011">
    <property type="entry name" value="Complex1_LYR_dom"/>
</dbReference>
<proteinExistence type="inferred from homology"/>
<dbReference type="EMBL" id="JBBXMP010000168">
    <property type="protein sequence ID" value="KAL0060596.1"/>
    <property type="molecule type" value="Genomic_DNA"/>
</dbReference>
<evidence type="ECO:0000259" key="9">
    <source>
        <dbReference type="Pfam" id="PF05347"/>
    </source>
</evidence>
<reference evidence="10 11" key="1">
    <citation type="submission" date="2024-05" db="EMBL/GenBank/DDBJ databases">
        <title>A draft genome resource for the thread blight pathogen Marasmius tenuissimus strain MS-2.</title>
        <authorList>
            <person name="Yulfo-Soto G.E."/>
            <person name="Baruah I.K."/>
            <person name="Amoako-Attah I."/>
            <person name="Bukari Y."/>
            <person name="Meinhardt L.W."/>
            <person name="Bailey B.A."/>
            <person name="Cohen S.P."/>
        </authorList>
    </citation>
    <scope>NUCLEOTIDE SEQUENCE [LARGE SCALE GENOMIC DNA]</scope>
    <source>
        <strain evidence="10 11">MS-2</strain>
    </source>
</reference>
<evidence type="ECO:0000313" key="11">
    <source>
        <dbReference type="Proteomes" id="UP001437256"/>
    </source>
</evidence>
<evidence type="ECO:0000256" key="5">
    <source>
        <dbReference type="ARBA" id="ARBA00022792"/>
    </source>
</evidence>
<evidence type="ECO:0000256" key="8">
    <source>
        <dbReference type="ARBA" id="ARBA00023136"/>
    </source>
</evidence>
<keyword evidence="11" id="KW-1185">Reference proteome</keyword>
<feature type="domain" description="Complex 1 LYR protein" evidence="9">
    <location>
        <begin position="4"/>
        <end position="34"/>
    </location>
</feature>
<dbReference type="Proteomes" id="UP001437256">
    <property type="component" value="Unassembled WGS sequence"/>
</dbReference>
<protein>
    <submittedName>
        <fullName evidence="10">Ndufa6 NADH-ubiquinone oxidoreductase subunit</fullName>
    </submittedName>
</protein>
<comment type="similarity">
    <text evidence="2">Belongs to the complex I LYR family.</text>
</comment>
<keyword evidence="5" id="KW-0999">Mitochondrion inner membrane</keyword>
<keyword evidence="3" id="KW-0813">Transport</keyword>
<dbReference type="InterPro" id="IPR016488">
    <property type="entry name" value="NADH_Ub_cplx-1_asu_su-6"/>
</dbReference>
<gene>
    <name evidence="10" type="primary">NdufA6</name>
    <name evidence="10" type="ORF">AAF712_012599</name>
</gene>
<sequence>MSPAYVRHQIRKKFENNRDVTDLRAIEVLIHKSRLEYQETINIWKMPDHVTGLLLNEKPRPQKSFLQKFYEGRDGEAVVPAASGVA</sequence>
<evidence type="ECO:0000256" key="7">
    <source>
        <dbReference type="ARBA" id="ARBA00023128"/>
    </source>
</evidence>
<evidence type="ECO:0000256" key="6">
    <source>
        <dbReference type="ARBA" id="ARBA00022982"/>
    </source>
</evidence>
<keyword evidence="8" id="KW-0472">Membrane</keyword>
<organism evidence="10 11">
    <name type="scientific">Marasmius tenuissimus</name>
    <dbReference type="NCBI Taxonomy" id="585030"/>
    <lineage>
        <taxon>Eukaryota</taxon>
        <taxon>Fungi</taxon>
        <taxon>Dikarya</taxon>
        <taxon>Basidiomycota</taxon>
        <taxon>Agaricomycotina</taxon>
        <taxon>Agaricomycetes</taxon>
        <taxon>Agaricomycetidae</taxon>
        <taxon>Agaricales</taxon>
        <taxon>Marasmiineae</taxon>
        <taxon>Marasmiaceae</taxon>
        <taxon>Marasmius</taxon>
    </lineage>
</organism>
<keyword evidence="4" id="KW-0679">Respiratory chain</keyword>
<evidence type="ECO:0000313" key="10">
    <source>
        <dbReference type="EMBL" id="KAL0060596.1"/>
    </source>
</evidence>
<dbReference type="PANTHER" id="PTHR12964">
    <property type="entry name" value="NADH-UBIQUINONE OXIDOREDUCTASE B14 SUBUNIT"/>
    <property type="match status" value="1"/>
</dbReference>
<keyword evidence="7" id="KW-0496">Mitochondrion</keyword>
<comment type="subcellular location">
    <subcellularLocation>
        <location evidence="1">Mitochondrion inner membrane</location>
        <topology evidence="1">Peripheral membrane protein</topology>
        <orientation evidence="1">Matrix side</orientation>
    </subcellularLocation>
</comment>
<name>A0ABR2ZG86_9AGAR</name>
<evidence type="ECO:0000256" key="4">
    <source>
        <dbReference type="ARBA" id="ARBA00022660"/>
    </source>
</evidence>
<comment type="caution">
    <text evidence="10">The sequence shown here is derived from an EMBL/GenBank/DDBJ whole genome shotgun (WGS) entry which is preliminary data.</text>
</comment>